<accession>A0ACB8URR1</accession>
<dbReference type="EMBL" id="JALBCA010000115">
    <property type="protein sequence ID" value="KAI2382628.1"/>
    <property type="molecule type" value="Genomic_DNA"/>
</dbReference>
<protein>
    <submittedName>
        <fullName evidence="1">Pseudouridine synthase deg1</fullName>
        <ecNumber evidence="1">5.4.99.45</ecNumber>
    </submittedName>
</protein>
<gene>
    <name evidence="1" type="primary">DEG1</name>
    <name evidence="1" type="ORF">LOY88_005850</name>
</gene>
<keyword evidence="1" id="KW-0413">Isomerase</keyword>
<evidence type="ECO:0000313" key="1">
    <source>
        <dbReference type="EMBL" id="KAI2382628.1"/>
    </source>
</evidence>
<organism evidence="1">
    <name type="scientific">Ophidiomyces ophidiicola</name>
    <dbReference type="NCBI Taxonomy" id="1387563"/>
    <lineage>
        <taxon>Eukaryota</taxon>
        <taxon>Fungi</taxon>
        <taxon>Dikarya</taxon>
        <taxon>Ascomycota</taxon>
        <taxon>Pezizomycotina</taxon>
        <taxon>Eurotiomycetes</taxon>
        <taxon>Eurotiomycetidae</taxon>
        <taxon>Onygenales</taxon>
        <taxon>Onygenaceae</taxon>
        <taxon>Ophidiomyces</taxon>
    </lineage>
</organism>
<reference evidence="1" key="1">
    <citation type="journal article" date="2022" name="bioRxiv">
        <title>Population genetic analysis of Ophidiomyces ophidiicola, the causative agent of snake fungal disease, indicates recent introductions to the USA.</title>
        <authorList>
            <person name="Ladner J.T."/>
            <person name="Palmer J.M."/>
            <person name="Ettinger C.L."/>
            <person name="Stajich J.E."/>
            <person name="Farrell T.M."/>
            <person name="Glorioso B.M."/>
            <person name="Lawson B."/>
            <person name="Price S.J."/>
            <person name="Stengle A.G."/>
            <person name="Grear D.A."/>
            <person name="Lorch J.M."/>
        </authorList>
    </citation>
    <scope>NUCLEOTIDE SEQUENCE</scope>
    <source>
        <strain evidence="1">NWHC 24266-5</strain>
    </source>
</reference>
<sequence>MTPPENQPMTGPRPDYSTWDSTRLIARISELEQQLHDQDNSHSRGRFQAPNNSPNSHSPRRLIPSRSTSRASKPSRDIDPSKYNTRLIALKFAYLGQRYNGYEHANGNVTPLPTIEEELWKALRKARLIFPKVADTENEGENGLQRPLFIDWEGCDYSKCGRTDRGVSAFGQVVGIRVRSSRPKQKDLPADTLKSSTPILPKNPDTEIESPLAELDLDISDLDAEQDKWDDIADELPYIQILNGVLPEDIRVLAWCPNPPSDFSARFSCRERRYRYFFTQPAFCPTPGPLGFVKSPGTTSTSKMREGWLDIDAMKDGARRFMGSNDFRNFCKVDASKQITNFVRSISYADVQALDIQTLPPAFLDQQGFQQYTDSKPQSSASSRRDGPVLKVYYFSVHGSAFLWHQVRHMAAILFLIGQGLESPAIISELLDVSKNPRRPIYEIASDAPLVLWDCIFPGTNADETEDGLNWVYAGDPRTAKSGKGDGKFGHSGTVDDVWSVWRQRKIDEVLAASLLDLVVSQGDGDSIARGGFRHPTPDKINRHQKMFYGGNDGKTSGKYIPLMQRRRNDTVEDINARWASKGKRQAKQGHQKLELSASGDGV</sequence>
<proteinExistence type="predicted"/>
<dbReference type="EC" id="5.4.99.45" evidence="1"/>
<comment type="caution">
    <text evidence="1">The sequence shown here is derived from an EMBL/GenBank/DDBJ whole genome shotgun (WGS) entry which is preliminary data.</text>
</comment>
<name>A0ACB8URR1_9EURO</name>